<evidence type="ECO:0000313" key="2">
    <source>
        <dbReference type="EMBL" id="MDN7245984.1"/>
    </source>
</evidence>
<name>A0ABT8NDK8_9BACL</name>
<gene>
    <name evidence="2" type="ORF">QWY13_10750</name>
</gene>
<dbReference type="Pfam" id="PF14275">
    <property type="entry name" value="DUF4362"/>
    <property type="match status" value="1"/>
</dbReference>
<accession>A0ABT8NDK8</accession>
<dbReference type="EMBL" id="JAUJWU010000002">
    <property type="protein sequence ID" value="MDN7245984.1"/>
    <property type="molecule type" value="Genomic_DNA"/>
</dbReference>
<evidence type="ECO:0000313" key="3">
    <source>
        <dbReference type="Proteomes" id="UP001172142"/>
    </source>
</evidence>
<keyword evidence="3" id="KW-1185">Reference proteome</keyword>
<protein>
    <submittedName>
        <fullName evidence="2">DUF4362 domain-containing protein</fullName>
    </submittedName>
</protein>
<dbReference type="PROSITE" id="PS51257">
    <property type="entry name" value="PROKAR_LIPOPROTEIN"/>
    <property type="match status" value="1"/>
</dbReference>
<comment type="caution">
    <text evidence="2">The sequence shown here is derived from an EMBL/GenBank/DDBJ whole genome shotgun (WGS) entry which is preliminary data.</text>
</comment>
<organism evidence="2 3">
    <name type="scientific">Planococcus shenhongbingii</name>
    <dbReference type="NCBI Taxonomy" id="3058398"/>
    <lineage>
        <taxon>Bacteria</taxon>
        <taxon>Bacillati</taxon>
        <taxon>Bacillota</taxon>
        <taxon>Bacilli</taxon>
        <taxon>Bacillales</taxon>
        <taxon>Caryophanaceae</taxon>
        <taxon>Planococcus</taxon>
    </lineage>
</organism>
<dbReference type="InterPro" id="IPR025372">
    <property type="entry name" value="DUF4362"/>
</dbReference>
<dbReference type="Proteomes" id="UP001172142">
    <property type="component" value="Unassembled WGS sequence"/>
</dbReference>
<sequence>MGNLKKVLLIGFALLAAGCQSSAEDPGNPDANDDDSSGRDRIFNRHGEIENLDRFERFLSYVDQGQEDAIRIVNYTTEGDPIYQDLTFNGEMIQYVYDSSKDDYGSGEVMELTCTSIEKVEQADFTDYVLAECDSDMNPLILSIGK</sequence>
<evidence type="ECO:0000256" key="1">
    <source>
        <dbReference type="SAM" id="MobiDB-lite"/>
    </source>
</evidence>
<feature type="region of interest" description="Disordered" evidence="1">
    <location>
        <begin position="21"/>
        <end position="41"/>
    </location>
</feature>
<dbReference type="RefSeq" id="WP_301856596.1">
    <property type="nucleotide sequence ID" value="NZ_JAUJWU010000002.1"/>
</dbReference>
<reference evidence="2 3" key="1">
    <citation type="submission" date="2023-07" db="EMBL/GenBank/DDBJ databases">
        <title>Novel species in genus Planococcus.</title>
        <authorList>
            <person name="Ning S."/>
        </authorList>
    </citation>
    <scope>NUCLEOTIDE SEQUENCE [LARGE SCALE GENOMIC DNA]</scope>
    <source>
        <strain evidence="2 3">N017</strain>
    </source>
</reference>
<proteinExistence type="predicted"/>